<feature type="transmembrane region" description="Helical" evidence="1">
    <location>
        <begin position="6"/>
        <end position="31"/>
    </location>
</feature>
<reference evidence="2" key="4">
    <citation type="journal article" date="2001" name="Nature">
        <title>Functional annotation of a full-length mouse cDNA collection.</title>
        <authorList>
            <consortium name="The RIKEN Genome Exploration Research Group Phase II Team and the FANTOM Consortium"/>
        </authorList>
    </citation>
    <scope>NUCLEOTIDE SEQUENCE</scope>
    <source>
        <strain evidence="2">C57BL/6J</strain>
        <tissue evidence="2">Spinal cord</tissue>
    </source>
</reference>
<keyword evidence="1" id="KW-0472">Membrane</keyword>
<evidence type="ECO:0000313" key="2">
    <source>
        <dbReference type="EMBL" id="BAE23676.1"/>
    </source>
</evidence>
<dbReference type="EMBL" id="AK138480">
    <property type="protein sequence ID" value="BAE23676.1"/>
    <property type="molecule type" value="mRNA"/>
</dbReference>
<reference evidence="2" key="6">
    <citation type="submission" date="2004-03" db="EMBL/GenBank/DDBJ databases">
        <authorList>
            <person name="Arakawa T."/>
            <person name="Carninci P."/>
            <person name="Fukuda S."/>
            <person name="Hashizume W."/>
            <person name="Hayashida K."/>
            <person name="Hori F."/>
            <person name="Iida J."/>
            <person name="Imamura K."/>
            <person name="Imotani K."/>
            <person name="Itoh M."/>
            <person name="Kanagawa S."/>
            <person name="Kawai J."/>
            <person name="Kojima M."/>
            <person name="Konno H."/>
            <person name="Murata M."/>
            <person name="Nakamura M."/>
            <person name="Ninomiya N."/>
            <person name="Nishiyori H."/>
            <person name="Nomura K."/>
            <person name="Ohno M."/>
            <person name="Sakazume N."/>
            <person name="Sano H."/>
            <person name="Sasaki D."/>
            <person name="Shibata K."/>
            <person name="Shiraki T."/>
            <person name="Tagami M."/>
            <person name="Tagami Y."/>
            <person name="Waki K."/>
            <person name="Watahiki A."/>
            <person name="Muramatsu M."/>
            <person name="Hayashizaki Y."/>
        </authorList>
    </citation>
    <scope>NUCLEOTIDE SEQUENCE</scope>
    <source>
        <strain evidence="2">C57BL/6J</strain>
        <tissue evidence="2">Spinal cord</tissue>
    </source>
</reference>
<accession>Q3UUF1</accession>
<keyword evidence="1" id="KW-1133">Transmembrane helix</keyword>
<keyword evidence="1" id="KW-0812">Transmembrane</keyword>
<reference evidence="2" key="1">
    <citation type="journal article" date="1999" name="Methods Enzymol.">
        <title>High-efficiency full-length cDNA cloning.</title>
        <authorList>
            <person name="Carninci P."/>
            <person name="Hayashizaki Y."/>
        </authorList>
    </citation>
    <scope>NUCLEOTIDE SEQUENCE</scope>
    <source>
        <strain evidence="2">C57BL/6J</strain>
        <tissue evidence="2">Spinal cord</tissue>
    </source>
</reference>
<dbReference type="AlphaFoldDB" id="Q3UUF1"/>
<reference evidence="2" key="5">
    <citation type="journal article" date="2002" name="Nature">
        <title>Analysis of the mouse transcriptome based on functional annotation of 60,770 full-length cDNAs.</title>
        <authorList>
            <consortium name="The FANTOM Consortium and the RIKEN Genome Exploration Research Group Phase I and II Team"/>
        </authorList>
    </citation>
    <scope>NUCLEOTIDE SEQUENCE</scope>
    <source>
        <strain evidence="2">C57BL/6J</strain>
        <tissue evidence="2">Spinal cord</tissue>
    </source>
</reference>
<reference evidence="2" key="7">
    <citation type="journal article" date="2005" name="Science">
        <title>The Transcriptional Landscape of the Mammalian Genome.</title>
        <authorList>
            <consortium name="The FANTOM Consortium"/>
            <consortium name="Riken Genome Exploration Research Group and Genome Science Group (Genome Network Project Core Group)"/>
        </authorList>
    </citation>
    <scope>NUCLEOTIDE SEQUENCE</scope>
    <source>
        <strain evidence="2">C57BL/6J</strain>
        <tissue evidence="2">Spinal cord</tissue>
    </source>
</reference>
<gene>
    <name evidence="3" type="primary">Gm10706</name>
</gene>
<reference evidence="2" key="3">
    <citation type="journal article" date="2000" name="Genome Res.">
        <title>RIKEN integrated sequence analysis (RISA) system--384-format sequencing pipeline with 384 multicapillary sequencer.</title>
        <authorList>
            <person name="Shibata K."/>
            <person name="Itoh M."/>
            <person name="Aizawa K."/>
            <person name="Nagaoka S."/>
            <person name="Sasaki N."/>
            <person name="Carninci P."/>
            <person name="Konno H."/>
            <person name="Akiyama J."/>
            <person name="Nishi K."/>
            <person name="Kitsunai T."/>
            <person name="Tashiro H."/>
            <person name="Itoh M."/>
            <person name="Sumi N."/>
            <person name="Ishii Y."/>
            <person name="Nakamura S."/>
            <person name="Hazama M."/>
            <person name="Nishine T."/>
            <person name="Harada A."/>
            <person name="Yamamoto R."/>
            <person name="Matsumoto H."/>
            <person name="Sakaguchi S."/>
            <person name="Ikegami T."/>
            <person name="Kashiwagi K."/>
            <person name="Fujiwake S."/>
            <person name="Inoue K."/>
            <person name="Togawa Y."/>
            <person name="Izawa M."/>
            <person name="Ohara E."/>
            <person name="Watahiki M."/>
            <person name="Yoneda Y."/>
            <person name="Ishikawa T."/>
            <person name="Ozawa K."/>
            <person name="Tanaka T."/>
            <person name="Matsuura S."/>
            <person name="Kawai J."/>
            <person name="Okazaki Y."/>
            <person name="Muramatsu M."/>
            <person name="Inoue Y."/>
            <person name="Kira A."/>
            <person name="Hayashizaki Y."/>
        </authorList>
    </citation>
    <scope>NUCLEOTIDE SEQUENCE</scope>
    <source>
        <strain evidence="2">C57BL/6J</strain>
        <tissue evidence="2">Spinal cord</tissue>
    </source>
</reference>
<name>Q3UUF1_MOUSE</name>
<dbReference type="MGI" id="MGI:3642794">
    <property type="gene designation" value="Gm10706"/>
</dbReference>
<evidence type="ECO:0000313" key="3">
    <source>
        <dbReference type="MGI" id="MGI:3642794"/>
    </source>
</evidence>
<organism evidence="2">
    <name type="scientific">Mus musculus</name>
    <name type="common">Mouse</name>
    <dbReference type="NCBI Taxonomy" id="10090"/>
    <lineage>
        <taxon>Eukaryota</taxon>
        <taxon>Metazoa</taxon>
        <taxon>Chordata</taxon>
        <taxon>Craniata</taxon>
        <taxon>Vertebrata</taxon>
        <taxon>Euteleostomi</taxon>
        <taxon>Mammalia</taxon>
        <taxon>Eutheria</taxon>
        <taxon>Euarchontoglires</taxon>
        <taxon>Glires</taxon>
        <taxon>Rodentia</taxon>
        <taxon>Myomorpha</taxon>
        <taxon>Muroidea</taxon>
        <taxon>Muridae</taxon>
        <taxon>Murinae</taxon>
        <taxon>Mus</taxon>
        <taxon>Mus</taxon>
    </lineage>
</organism>
<reference evidence="2" key="2">
    <citation type="journal article" date="2000" name="Genome Res.">
        <title>Normalization and subtraction of cap-trapper-selected cDNAs to prepare full-length cDNA libraries for rapid discovery of new genes.</title>
        <authorList>
            <person name="Carninci P."/>
            <person name="Shibata Y."/>
            <person name="Hayatsu N."/>
            <person name="Sugahara Y."/>
            <person name="Shibata K."/>
            <person name="Itoh M."/>
            <person name="Konno H."/>
            <person name="Okazaki Y."/>
            <person name="Muramatsu M."/>
            <person name="Hayashizaki Y."/>
        </authorList>
    </citation>
    <scope>NUCLEOTIDE SEQUENCE</scope>
    <source>
        <strain evidence="2">C57BL/6J</strain>
        <tissue evidence="2">Spinal cord</tissue>
    </source>
</reference>
<reference evidence="2" key="8">
    <citation type="journal article" date="2005" name="Science">
        <title>Antisense Transcription in the Mammalian Transcriptome.</title>
        <authorList>
            <consortium name="RIKEN Genome Exploration Research Group and Genome Science Group (Genome Network Project Core Group) and the FANTOM Consortium"/>
        </authorList>
    </citation>
    <scope>NUCLEOTIDE SEQUENCE</scope>
    <source>
        <strain evidence="2">C57BL/6J</strain>
        <tissue evidence="2">Spinal cord</tissue>
    </source>
</reference>
<dbReference type="AGR" id="MGI:3642794"/>
<proteinExistence type="evidence at transcript level"/>
<evidence type="ECO:0000256" key="1">
    <source>
        <dbReference type="SAM" id="Phobius"/>
    </source>
</evidence>
<sequence>MLQGLFYATAVLTPILAITKLLLMSATGEAVTSPDMMNRRHVVVIRQKTYTQPSLRGQTESLYMMQVYQVVSTRHGKNCTHRVGSTKLGV</sequence>
<protein>
    <submittedName>
        <fullName evidence="2">Uncharacterized protein</fullName>
    </submittedName>
</protein>